<protein>
    <submittedName>
        <fullName evidence="1">Uncharacterized protein</fullName>
    </submittedName>
</protein>
<dbReference type="VEuPathDB" id="FungiDB:G647_04047"/>
<evidence type="ECO:0000313" key="1">
    <source>
        <dbReference type="EMBL" id="ETI24678.1"/>
    </source>
</evidence>
<evidence type="ECO:0000313" key="2">
    <source>
        <dbReference type="Proteomes" id="UP000030678"/>
    </source>
</evidence>
<name>V9DEB8_9EURO</name>
<dbReference type="EMBL" id="KB822704">
    <property type="protein sequence ID" value="ETI24678.1"/>
    <property type="molecule type" value="Genomic_DNA"/>
</dbReference>
<dbReference type="HOGENOM" id="CLU_1061749_0_0_1"/>
<proteinExistence type="predicted"/>
<dbReference type="OrthoDB" id="10598023at2759"/>
<accession>V9DEB8</accession>
<dbReference type="GeneID" id="19982540"/>
<gene>
    <name evidence="1" type="ORF">G647_04047</name>
</gene>
<organism evidence="1 2">
    <name type="scientific">Cladophialophora carrionii CBS 160.54</name>
    <dbReference type="NCBI Taxonomy" id="1279043"/>
    <lineage>
        <taxon>Eukaryota</taxon>
        <taxon>Fungi</taxon>
        <taxon>Dikarya</taxon>
        <taxon>Ascomycota</taxon>
        <taxon>Pezizomycotina</taxon>
        <taxon>Eurotiomycetes</taxon>
        <taxon>Chaetothyriomycetidae</taxon>
        <taxon>Chaetothyriales</taxon>
        <taxon>Herpotrichiellaceae</taxon>
        <taxon>Cladophialophora</taxon>
    </lineage>
</organism>
<dbReference type="Proteomes" id="UP000030678">
    <property type="component" value="Unassembled WGS sequence"/>
</dbReference>
<dbReference type="AlphaFoldDB" id="V9DEB8"/>
<reference evidence="1 2" key="1">
    <citation type="submission" date="2013-03" db="EMBL/GenBank/DDBJ databases">
        <title>The Genome Sequence of Cladophialophora carrionii CBS 160.54.</title>
        <authorList>
            <consortium name="The Broad Institute Genomics Platform"/>
            <person name="Cuomo C."/>
            <person name="de Hoog S."/>
            <person name="Gorbushina A."/>
            <person name="Walker B."/>
            <person name="Young S.K."/>
            <person name="Zeng Q."/>
            <person name="Gargeya S."/>
            <person name="Fitzgerald M."/>
            <person name="Haas B."/>
            <person name="Abouelleil A."/>
            <person name="Allen A.W."/>
            <person name="Alvarado L."/>
            <person name="Arachchi H.M."/>
            <person name="Berlin A.M."/>
            <person name="Chapman S.B."/>
            <person name="Gainer-Dewar J."/>
            <person name="Goldberg J."/>
            <person name="Griggs A."/>
            <person name="Gujja S."/>
            <person name="Hansen M."/>
            <person name="Howarth C."/>
            <person name="Imamovic A."/>
            <person name="Ireland A."/>
            <person name="Larimer J."/>
            <person name="McCowan C."/>
            <person name="Murphy C."/>
            <person name="Pearson M."/>
            <person name="Poon T.W."/>
            <person name="Priest M."/>
            <person name="Roberts A."/>
            <person name="Saif S."/>
            <person name="Shea T."/>
            <person name="Sisk P."/>
            <person name="Sykes S."/>
            <person name="Wortman J."/>
            <person name="Nusbaum C."/>
            <person name="Birren B."/>
        </authorList>
    </citation>
    <scope>NUCLEOTIDE SEQUENCE [LARGE SCALE GENOMIC DNA]</scope>
    <source>
        <strain evidence="1 2">CBS 160.54</strain>
    </source>
</reference>
<sequence>MAEMMTGASKSAVYARRAAIYAETRKVVQNPENLLLDTTLLHLVVASLAETRLGNVELADKHFTGLLQLLRLRNGLRTFQEIGLHLGLGMLHAFLVGQVPLFRTRGEILDALSRMRLPRARRPVPRSIRRYFEPFCFTGAHLGNLHLLNMIMAAEPAGFMDRLVYNITGSGERLTPVAMTFMIGQSAVEVGEWFGPDPLVRSWETIEFVRLLAHAIVSREATARAMSGWLTGTGSADVDLEALKAEILDEWDMSQALGGLMH</sequence>
<dbReference type="RefSeq" id="XP_008726614.1">
    <property type="nucleotide sequence ID" value="XM_008728392.1"/>
</dbReference>